<dbReference type="GO" id="GO:0008270">
    <property type="term" value="F:zinc ion binding"/>
    <property type="evidence" value="ECO:0007669"/>
    <property type="project" value="InterPro"/>
</dbReference>
<accession>A0A844GB89</accession>
<feature type="domain" description="Peptidoglycan recognition protein family" evidence="3">
    <location>
        <begin position="6"/>
        <end position="132"/>
    </location>
</feature>
<dbReference type="PROSITE" id="PS00018">
    <property type="entry name" value="EF_HAND_1"/>
    <property type="match status" value="1"/>
</dbReference>
<dbReference type="EMBL" id="WLYX01000001">
    <property type="protein sequence ID" value="MTD33703.1"/>
    <property type="molecule type" value="Genomic_DNA"/>
</dbReference>
<dbReference type="AlphaFoldDB" id="A0A844GB89"/>
<dbReference type="InterPro" id="IPR002502">
    <property type="entry name" value="Amidase_domain"/>
</dbReference>
<keyword evidence="5" id="KW-1185">Reference proteome</keyword>
<dbReference type="InterPro" id="IPR036505">
    <property type="entry name" value="Amidase/PGRP_sf"/>
</dbReference>
<dbReference type="RefSeq" id="WP_230370780.1">
    <property type="nucleotide sequence ID" value="NZ_WLYX01000001.1"/>
</dbReference>
<evidence type="ECO:0000313" key="5">
    <source>
        <dbReference type="Proteomes" id="UP000446658"/>
    </source>
</evidence>
<organism evidence="4 5">
    <name type="scientific">Paludibacterium denitrificans</name>
    <dbReference type="NCBI Taxonomy" id="2675226"/>
    <lineage>
        <taxon>Bacteria</taxon>
        <taxon>Pseudomonadati</taxon>
        <taxon>Pseudomonadota</taxon>
        <taxon>Betaproteobacteria</taxon>
        <taxon>Neisseriales</taxon>
        <taxon>Chromobacteriaceae</taxon>
        <taxon>Paludibacterium</taxon>
    </lineage>
</organism>
<reference evidence="4 5" key="1">
    <citation type="submission" date="2019-11" db="EMBL/GenBank/DDBJ databases">
        <title>Draft genome sequence of Paludibacterium sp. dN18-1.</title>
        <authorList>
            <person name="Im W.-T."/>
        </authorList>
    </citation>
    <scope>NUCLEOTIDE SEQUENCE [LARGE SCALE GENOMIC DNA]</scope>
    <source>
        <strain evidence="5">dN 18-1</strain>
    </source>
</reference>
<dbReference type="SMART" id="SM00701">
    <property type="entry name" value="PGRP"/>
    <property type="match status" value="1"/>
</dbReference>
<dbReference type="Gene3D" id="3.40.80.10">
    <property type="entry name" value="Peptidoglycan recognition protein-like"/>
    <property type="match status" value="1"/>
</dbReference>
<dbReference type="InterPro" id="IPR015510">
    <property type="entry name" value="PGRP"/>
</dbReference>
<dbReference type="InterPro" id="IPR018247">
    <property type="entry name" value="EF_Hand_1_Ca_BS"/>
</dbReference>
<comment type="caution">
    <text evidence="4">The sequence shown here is derived from an EMBL/GenBank/DDBJ whole genome shotgun (WGS) entry which is preliminary data.</text>
</comment>
<dbReference type="SUPFAM" id="SSF55846">
    <property type="entry name" value="N-acetylmuramoyl-L-alanine amidase-like"/>
    <property type="match status" value="1"/>
</dbReference>
<dbReference type="Pfam" id="PF01510">
    <property type="entry name" value="Amidase_2"/>
    <property type="match status" value="1"/>
</dbReference>
<dbReference type="GO" id="GO:0008745">
    <property type="term" value="F:N-acetylmuramoyl-L-alanine amidase activity"/>
    <property type="evidence" value="ECO:0007669"/>
    <property type="project" value="InterPro"/>
</dbReference>
<gene>
    <name evidence="4" type="ORF">GKE73_13655</name>
</gene>
<sequence>MPRAINLIVIHCSASPNGKQLAKNGQTAADVIDVWHCARGFHRQPAAVAAFNPTLKAIGYHFVLDTDGSKSTGRGLDEIGAHVSGFNANSIGVCMVGTDQFTLLQWQALTSLIKALAAKYPSARIVGHRDLSPDKNHDGTIEPNEWLKTCPGFTVADWLKGGMKPLSGKILGGV</sequence>
<dbReference type="CDD" id="cd06583">
    <property type="entry name" value="PGRP"/>
    <property type="match status" value="1"/>
</dbReference>
<dbReference type="Proteomes" id="UP000446658">
    <property type="component" value="Unassembled WGS sequence"/>
</dbReference>
<dbReference type="InterPro" id="IPR006619">
    <property type="entry name" value="PGRP_domain_met/bac"/>
</dbReference>
<dbReference type="PANTHER" id="PTHR11022">
    <property type="entry name" value="PEPTIDOGLYCAN RECOGNITION PROTEIN"/>
    <property type="match status" value="1"/>
</dbReference>
<feature type="domain" description="N-acetylmuramoyl-L-alanine amidase" evidence="2">
    <location>
        <begin position="2"/>
        <end position="140"/>
    </location>
</feature>
<dbReference type="GO" id="GO:0009253">
    <property type="term" value="P:peptidoglycan catabolic process"/>
    <property type="evidence" value="ECO:0007669"/>
    <property type="project" value="InterPro"/>
</dbReference>
<evidence type="ECO:0000256" key="1">
    <source>
        <dbReference type="ARBA" id="ARBA00007553"/>
    </source>
</evidence>
<name>A0A844GB89_9NEIS</name>
<dbReference type="SMART" id="SM00644">
    <property type="entry name" value="Ami_2"/>
    <property type="match status" value="1"/>
</dbReference>
<protein>
    <submittedName>
        <fullName evidence="4">N-acetylmuramoyl-L-alanine amidase</fullName>
    </submittedName>
</protein>
<comment type="similarity">
    <text evidence="1">Belongs to the N-acetylmuramoyl-L-alanine amidase 2 family.</text>
</comment>
<evidence type="ECO:0000259" key="3">
    <source>
        <dbReference type="SMART" id="SM00701"/>
    </source>
</evidence>
<evidence type="ECO:0000313" key="4">
    <source>
        <dbReference type="EMBL" id="MTD33703.1"/>
    </source>
</evidence>
<proteinExistence type="inferred from homology"/>
<evidence type="ECO:0000259" key="2">
    <source>
        <dbReference type="SMART" id="SM00644"/>
    </source>
</evidence>
<dbReference type="PANTHER" id="PTHR11022:SF41">
    <property type="entry name" value="PEPTIDOGLYCAN-RECOGNITION PROTEIN LC-RELATED"/>
    <property type="match status" value="1"/>
</dbReference>